<name>A0A100IK79_ASPNG</name>
<accession>A0A100IK79</accession>
<dbReference type="VEuPathDB" id="FungiDB:M747DRAFT_365972"/>
<dbReference type="OrthoDB" id="48988at2759"/>
<sequence length="611" mass="65113">MVWGKALTREAQFDGSAALDTVAGVQRIDSAETRFHALGHRSVDDALAKLTRIDLLAKIPVLTATVIPYSQATEDVMASGQQPEQSRVPGCIRIQSYGSLKNVPGLISPTRSDVRHWPVGVLRGYMSRAQLSSTVEVCALRVWLAVGYPQKMPQGLFKHIHDVLLPRSLRPVWPPLDILAIGFVGLGAMGFGMATHLVHEGYPVYGYDVFPASVQRFQAAGGTPASSLRESAEGKSFYVCMVASAPQAQTVLFGHEGVVQYLPQNATLLLCSTVAASYAQSVAAELASRGRSDIHFVDAPVSGGAKRAADGTLSIMAGGSDSALQIARDLLQTMSAPSKLYLVPGGVGAGSNMKMVHQVLAAIHILGASEAMGFAAHLGLDAVNTAERIKSSEAWTWMHENRFPRMVEEDWNPGASALTIILKDAGIITTSARQNNFPIPLCATAEQIYLSALIQGYGPKDDSAMIRQYYSHPLKDLDTSSATEDPETAIQLVLDLMQCVNLVAAAEAIAFARSLGVDMAQFFELVSDAAGGSKVFVTRGLEMIEGKIGAQAPAGSETLDAVVGRLEKVVQKARDMHCPLHLGNAALNVLLMSKGQGYGSEASTSVIRVYP</sequence>
<dbReference type="Gene3D" id="3.40.50.720">
    <property type="entry name" value="NAD(P)-binding Rossmann-like Domain"/>
    <property type="match status" value="1"/>
</dbReference>
<dbReference type="Pfam" id="PF03446">
    <property type="entry name" value="NAD_binding_2"/>
    <property type="match status" value="1"/>
</dbReference>
<dbReference type="InterPro" id="IPR036291">
    <property type="entry name" value="NAD(P)-bd_dom_sf"/>
</dbReference>
<organism evidence="3 4">
    <name type="scientific">Aspergillus niger</name>
    <dbReference type="NCBI Taxonomy" id="5061"/>
    <lineage>
        <taxon>Eukaryota</taxon>
        <taxon>Fungi</taxon>
        <taxon>Dikarya</taxon>
        <taxon>Ascomycota</taxon>
        <taxon>Pezizomycotina</taxon>
        <taxon>Eurotiomycetes</taxon>
        <taxon>Eurotiomycetidae</taxon>
        <taxon>Eurotiales</taxon>
        <taxon>Aspergillaceae</taxon>
        <taxon>Aspergillus</taxon>
        <taxon>Aspergillus subgen. Circumdati</taxon>
    </lineage>
</organism>
<dbReference type="SUPFAM" id="SSF48179">
    <property type="entry name" value="6-phosphogluconate dehydrogenase C-terminal domain-like"/>
    <property type="match status" value="2"/>
</dbReference>
<dbReference type="InterPro" id="IPR008927">
    <property type="entry name" value="6-PGluconate_DH-like_C_sf"/>
</dbReference>
<proteinExistence type="predicted"/>
<feature type="domain" description="3-hydroxyisobutyrate dehydrogenase-like NAD-binding" evidence="2">
    <location>
        <begin position="491"/>
        <end position="610"/>
    </location>
</feature>
<dbReference type="VEuPathDB" id="FungiDB:ATCC64974_3770"/>
<evidence type="ECO:0000313" key="4">
    <source>
        <dbReference type="Proteomes" id="UP000068243"/>
    </source>
</evidence>
<protein>
    <submittedName>
        <fullName evidence="3">Oxidoreductase</fullName>
    </submittedName>
</protein>
<dbReference type="AlphaFoldDB" id="A0A100IK79"/>
<evidence type="ECO:0000259" key="1">
    <source>
        <dbReference type="Pfam" id="PF03446"/>
    </source>
</evidence>
<dbReference type="VEuPathDB" id="FungiDB:ASPNIDRAFT2_1100218"/>
<dbReference type="SUPFAM" id="SSF51735">
    <property type="entry name" value="NAD(P)-binding Rossmann-fold domains"/>
    <property type="match status" value="1"/>
</dbReference>
<comment type="caution">
    <text evidence="3">The sequence shown here is derived from an EMBL/GenBank/DDBJ whole genome shotgun (WGS) entry which is preliminary data.</text>
</comment>
<dbReference type="InterPro" id="IPR002204">
    <property type="entry name" value="3-OH-isobutyrate_DH-rel_CS"/>
</dbReference>
<dbReference type="Gene3D" id="1.10.1040.10">
    <property type="entry name" value="N-(1-d-carboxylethyl)-l-norvaline Dehydrogenase, domain 2"/>
    <property type="match status" value="2"/>
</dbReference>
<dbReference type="Pfam" id="PF14833">
    <property type="entry name" value="NAD_binding_11"/>
    <property type="match status" value="2"/>
</dbReference>
<dbReference type="InterPro" id="IPR029154">
    <property type="entry name" value="HIBADH-like_NADP-bd"/>
</dbReference>
<dbReference type="PANTHER" id="PTHR43060">
    <property type="entry name" value="3-HYDROXYISOBUTYRATE DEHYDROGENASE-LIKE 1, MITOCHONDRIAL-RELATED"/>
    <property type="match status" value="1"/>
</dbReference>
<evidence type="ECO:0000313" key="3">
    <source>
        <dbReference type="EMBL" id="GAQ42751.1"/>
    </source>
</evidence>
<dbReference type="GO" id="GO:0016491">
    <property type="term" value="F:oxidoreductase activity"/>
    <property type="evidence" value="ECO:0007669"/>
    <property type="project" value="InterPro"/>
</dbReference>
<dbReference type="GO" id="GO:0051287">
    <property type="term" value="F:NAD binding"/>
    <property type="evidence" value="ECO:0007669"/>
    <property type="project" value="InterPro"/>
</dbReference>
<dbReference type="VEuPathDB" id="FungiDB:An14g04450"/>
<feature type="domain" description="6-phosphogluconate dehydrogenase NADP-binding" evidence="1">
    <location>
        <begin position="181"/>
        <end position="336"/>
    </location>
</feature>
<dbReference type="InterPro" id="IPR006115">
    <property type="entry name" value="6PGDH_NADP-bd"/>
</dbReference>
<dbReference type="PANTHER" id="PTHR43060:SF17">
    <property type="entry name" value="L-THREONATE DEHYDROGENASE"/>
    <property type="match status" value="1"/>
</dbReference>
<feature type="domain" description="3-hydroxyisobutyrate dehydrogenase-like NAD-binding" evidence="2">
    <location>
        <begin position="348"/>
        <end position="468"/>
    </location>
</feature>
<dbReference type="PaxDb" id="5061-CADANGAP00011158"/>
<dbReference type="VEuPathDB" id="FungiDB:An14g04420"/>
<dbReference type="InterPro" id="IPR013328">
    <property type="entry name" value="6PGD_dom2"/>
</dbReference>
<gene>
    <name evidence="3" type="ORF">ABL_05412</name>
</gene>
<dbReference type="GO" id="GO:0050661">
    <property type="term" value="F:NADP binding"/>
    <property type="evidence" value="ECO:0007669"/>
    <property type="project" value="InterPro"/>
</dbReference>
<reference evidence="4" key="1">
    <citation type="journal article" date="2016" name="Genome Announc.">
        <title>Draft genome sequence of Aspergillus niger strain An76.</title>
        <authorList>
            <person name="Gong W."/>
            <person name="Cheng Z."/>
            <person name="Zhang H."/>
            <person name="Liu L."/>
            <person name="Gao P."/>
            <person name="Wang L."/>
        </authorList>
    </citation>
    <scope>NUCLEOTIDE SEQUENCE [LARGE SCALE GENOMIC DNA]</scope>
    <source>
        <strain evidence="4">An76</strain>
    </source>
</reference>
<evidence type="ECO:0000259" key="2">
    <source>
        <dbReference type="Pfam" id="PF14833"/>
    </source>
</evidence>
<dbReference type="EMBL" id="BCMY01000008">
    <property type="protein sequence ID" value="GAQ42751.1"/>
    <property type="molecule type" value="Genomic_DNA"/>
</dbReference>
<dbReference type="PROSITE" id="PS00895">
    <property type="entry name" value="3_HYDROXYISOBUT_DH"/>
    <property type="match status" value="1"/>
</dbReference>
<dbReference type="Proteomes" id="UP000068243">
    <property type="component" value="Unassembled WGS sequence"/>
</dbReference>